<gene>
    <name evidence="2" type="ORF">SAMN05443550_101172</name>
</gene>
<reference evidence="2 3" key="1">
    <citation type="submission" date="2016-10" db="EMBL/GenBank/DDBJ databases">
        <authorList>
            <person name="de Groot N.N."/>
        </authorList>
    </citation>
    <scope>NUCLEOTIDE SEQUENCE [LARGE SCALE GENOMIC DNA]</scope>
    <source>
        <strain evidence="2 3">DSM 19033</strain>
    </source>
</reference>
<dbReference type="InterPro" id="IPR027417">
    <property type="entry name" value="P-loop_NTPase"/>
</dbReference>
<dbReference type="OrthoDB" id="9795626at2"/>
<dbReference type="PANTHER" id="PTHR32114">
    <property type="entry name" value="ABC TRANSPORTER ABCH.3"/>
    <property type="match status" value="1"/>
</dbReference>
<dbReference type="GO" id="GO:0004527">
    <property type="term" value="F:exonuclease activity"/>
    <property type="evidence" value="ECO:0007669"/>
    <property type="project" value="UniProtKB-KW"/>
</dbReference>
<protein>
    <submittedName>
        <fullName evidence="2">Exonuclease SbcC</fullName>
    </submittedName>
</protein>
<name>A0A1H3WAP5_9SPHI</name>
<keyword evidence="1" id="KW-0175">Coiled coil</keyword>
<dbReference type="RefSeq" id="WP_090554265.1">
    <property type="nucleotide sequence ID" value="NZ_FNRA01000001.1"/>
</dbReference>
<proteinExistence type="predicted"/>
<dbReference type="SUPFAM" id="SSF52540">
    <property type="entry name" value="P-loop containing nucleoside triphosphate hydrolases"/>
    <property type="match status" value="1"/>
</dbReference>
<keyword evidence="2" id="KW-0378">Hydrolase</keyword>
<dbReference type="GO" id="GO:0016887">
    <property type="term" value="F:ATP hydrolysis activity"/>
    <property type="evidence" value="ECO:0007669"/>
    <property type="project" value="InterPro"/>
</dbReference>
<keyword evidence="3" id="KW-1185">Reference proteome</keyword>
<dbReference type="GO" id="GO:0016020">
    <property type="term" value="C:membrane"/>
    <property type="evidence" value="ECO:0007669"/>
    <property type="project" value="InterPro"/>
</dbReference>
<dbReference type="SUPFAM" id="SSF47661">
    <property type="entry name" value="t-snare proteins"/>
    <property type="match status" value="1"/>
</dbReference>
<dbReference type="Gene3D" id="3.40.50.300">
    <property type="entry name" value="P-loop containing nucleotide triphosphate hydrolases"/>
    <property type="match status" value="2"/>
</dbReference>
<keyword evidence="2" id="KW-0540">Nuclease</keyword>
<dbReference type="Pfam" id="PF13555">
    <property type="entry name" value="AAA_29"/>
    <property type="match status" value="1"/>
</dbReference>
<feature type="coiled-coil region" evidence="1">
    <location>
        <begin position="806"/>
        <end position="909"/>
    </location>
</feature>
<dbReference type="GO" id="GO:0006302">
    <property type="term" value="P:double-strand break repair"/>
    <property type="evidence" value="ECO:0007669"/>
    <property type="project" value="InterPro"/>
</dbReference>
<evidence type="ECO:0000313" key="3">
    <source>
        <dbReference type="Proteomes" id="UP000198850"/>
    </source>
</evidence>
<dbReference type="Pfam" id="PF13558">
    <property type="entry name" value="SbcC_Walker_B"/>
    <property type="match status" value="1"/>
</dbReference>
<evidence type="ECO:0000256" key="1">
    <source>
        <dbReference type="SAM" id="Coils"/>
    </source>
</evidence>
<organism evidence="2 3">
    <name type="scientific">Pedobacter hartonius</name>
    <dbReference type="NCBI Taxonomy" id="425514"/>
    <lineage>
        <taxon>Bacteria</taxon>
        <taxon>Pseudomonadati</taxon>
        <taxon>Bacteroidota</taxon>
        <taxon>Sphingobacteriia</taxon>
        <taxon>Sphingobacteriales</taxon>
        <taxon>Sphingobacteriaceae</taxon>
        <taxon>Pedobacter</taxon>
    </lineage>
</organism>
<dbReference type="PANTHER" id="PTHR32114:SF2">
    <property type="entry name" value="ABC TRANSPORTER ABCH.3"/>
    <property type="match status" value="1"/>
</dbReference>
<sequence>MKITGIKFLNLNSLKGQHEIRFDQPPFTESGIFAITGPTGAGKTTLLDAITVALYGRVHRHSKDVFEIMTRHTAESYAEVEFEVGQLSYRAKWSIRRSRGKADGQLQTQKMELAETLTGKIIIEHPLNEVREEIVRICGLDYNQFLRSVILSQGDFTRFLKADENERSELLEKITDTGIYSEISVAAFEKAREERMKLDQLRSRLENVVLLSTDEREAYLSELMDISDREVQLKKEESSLRAQLDWLAGLEKLTARKQELLQALSEAELFHAAHEPRFVKLQHHLRALAYRPALAELKTIESQQQRIGADLREAELQHPQIVEEEKTTRTTLVEAKQQAGLKEKILTGMEPVFDAVSKKDILVEQSKNQLAKILDAFESARLNLHTAEASQLAMDGQLKAIQERIGQLSLWLREHASDANLDKEVIVFQQLVQQLSALKIKLDNLTEGHSGYRKQHLQAQEFVLHTTQRIKLAEQQLSEIQESIQQHGRSLLELLAGKTTDQLEEELREFPVLINTAEQQFKLAGLHAKLLQEQEALISGISGLGAEEKEARAVLGNLKLEDERETALLKDLQQIYELEVKVQKYDADRLQLQAGQSCPLCGAVHHPFVEGKYVSRMTEAEERRNQQQVKLQLLKTQLDAQLIVINTLSYQLETGGKDLLRSAELVTRALSEFEQNNTKLPKPLDISKAEIIAAVIGRKRVQQEALKTRLDTARLAQQQISKLEALLSQRKEILVQEKNKTEQAALEIIFAEKQLNAIALDLTNTTAESKTLEDRAILLLEPFGIIFSAAEAEQISPEMNKRYQQYRQSEGELKLLELDLRQQETELKSIGAAIGEKKDAIEGLNVQIKETQQVLQQLEEERLELFGTKDPVQERAGLSNELRKYRSQTEELQQQLQQKQERLKIIEDRQLNLNTSFLTTKNLFSAQLEKLTAKLRGEGMASIEELQELFLPDEEARLSAELQQEAVQRISSGKSLLTATEKDLEAELQKALTAEDREILTPRLEEQAQVISLLQQQKGRLNQVIAEDDLLKLKHVEVAQQIERQQQESDRFQKLSALIGSADGRKFSRFAQGLTLARLTELANRHLLRLSDRYRILKSPEKDLDLQIIDGYQADVVRPMSTLSGGESFLVSLALALGLSDLASRKVQINSLFIDEGFGTLDAETIDVAITALENLQASGKNIGIISHVEALKERIGTQIQLSREAGGTSKISLYSYGRKI</sequence>
<dbReference type="EMBL" id="FNRA01000001">
    <property type="protein sequence ID" value="SDZ84199.1"/>
    <property type="molecule type" value="Genomic_DNA"/>
</dbReference>
<dbReference type="Proteomes" id="UP000198850">
    <property type="component" value="Unassembled WGS sequence"/>
</dbReference>
<dbReference type="AlphaFoldDB" id="A0A1H3WAP5"/>
<keyword evidence="2" id="KW-0269">Exonuclease</keyword>
<feature type="coiled-coil region" evidence="1">
    <location>
        <begin position="428"/>
        <end position="490"/>
    </location>
</feature>
<evidence type="ECO:0000313" key="2">
    <source>
        <dbReference type="EMBL" id="SDZ84199.1"/>
    </source>
</evidence>
<dbReference type="STRING" id="425514.SAMN05443550_101172"/>
<dbReference type="InterPro" id="IPR010989">
    <property type="entry name" value="SNARE"/>
</dbReference>
<dbReference type="GO" id="GO:0016192">
    <property type="term" value="P:vesicle-mediated transport"/>
    <property type="evidence" value="ECO:0007669"/>
    <property type="project" value="InterPro"/>
</dbReference>
<accession>A0A1H3WAP5</accession>